<gene>
    <name evidence="2" type="ORF">F5983_29325</name>
</gene>
<dbReference type="PANTHER" id="PTHR35525:SF3">
    <property type="entry name" value="BLL6575 PROTEIN"/>
    <property type="match status" value="1"/>
</dbReference>
<evidence type="ECO:0000313" key="2">
    <source>
        <dbReference type="EMBL" id="KAB2589018.1"/>
    </source>
</evidence>
<dbReference type="EMBL" id="VYUA01000037">
    <property type="protein sequence ID" value="KAB2589018.1"/>
    <property type="molecule type" value="Genomic_DNA"/>
</dbReference>
<name>A0A5N5EDX0_9ACTN</name>
<comment type="caution">
    <text evidence="2">The sequence shown here is derived from an EMBL/GenBank/DDBJ whole genome shotgun (WGS) entry which is preliminary data.</text>
</comment>
<evidence type="ECO:0000259" key="1">
    <source>
        <dbReference type="Pfam" id="PF11706"/>
    </source>
</evidence>
<dbReference type="AlphaFoldDB" id="A0A5N5EDX0"/>
<dbReference type="InterPro" id="IPR021005">
    <property type="entry name" value="Znf_CGNR"/>
</dbReference>
<dbReference type="SUPFAM" id="SSF160904">
    <property type="entry name" value="Jann2411-like"/>
    <property type="match status" value="1"/>
</dbReference>
<accession>A0A5N5EDX0</accession>
<proteinExistence type="predicted"/>
<evidence type="ECO:0000313" key="3">
    <source>
        <dbReference type="Proteomes" id="UP000326907"/>
    </source>
</evidence>
<dbReference type="PANTHER" id="PTHR35525">
    <property type="entry name" value="BLL6575 PROTEIN"/>
    <property type="match status" value="1"/>
</dbReference>
<feature type="domain" description="Zinc finger CGNR" evidence="1">
    <location>
        <begin position="145"/>
        <end position="186"/>
    </location>
</feature>
<dbReference type="InterPro" id="IPR010852">
    <property type="entry name" value="ABATE"/>
</dbReference>
<dbReference type="Proteomes" id="UP000326907">
    <property type="component" value="Unassembled WGS sequence"/>
</dbReference>
<dbReference type="Gene3D" id="1.10.3300.10">
    <property type="entry name" value="Jann2411-like domain"/>
    <property type="match status" value="1"/>
</dbReference>
<dbReference type="InterPro" id="IPR023286">
    <property type="entry name" value="ABATE_dom_sf"/>
</dbReference>
<dbReference type="Pfam" id="PF11706">
    <property type="entry name" value="zf-CGNR"/>
    <property type="match status" value="1"/>
</dbReference>
<sequence length="189" mass="20010">MTDPAPLTGEPLAVDLVNTRPHLAGGPVDLIADVAGLRSWLALEAERLEEAVGPLGGDDLAELHRVREYIAAALYAARDGEPALPEAVLGINRALAAAPLVRELARDSEEGLVLVPRREGAPGVRLAALFAEDAAALLAGPAGSRVRACGAEDCVMLFVPAHPSRRWCSAARCGNRARVARYYQRHRTG</sequence>
<protein>
    <submittedName>
        <fullName evidence="2">CGNR zinc finger domain-containing protein</fullName>
    </submittedName>
</protein>
<keyword evidence="3" id="KW-1185">Reference proteome</keyword>
<dbReference type="Pfam" id="PF07336">
    <property type="entry name" value="ABATE"/>
    <property type="match status" value="1"/>
</dbReference>
<dbReference type="RefSeq" id="WP_151512962.1">
    <property type="nucleotide sequence ID" value="NZ_VYUA01000037.1"/>
</dbReference>
<organism evidence="2 3">
    <name type="scientific">Streptomyces arboris</name>
    <dbReference type="NCBI Taxonomy" id="2600619"/>
    <lineage>
        <taxon>Bacteria</taxon>
        <taxon>Bacillati</taxon>
        <taxon>Actinomycetota</taxon>
        <taxon>Actinomycetes</taxon>
        <taxon>Kitasatosporales</taxon>
        <taxon>Streptomycetaceae</taxon>
        <taxon>Streptomyces</taxon>
    </lineage>
</organism>
<reference evidence="2 3" key="1">
    <citation type="submission" date="2019-09" db="EMBL/GenBank/DDBJ databases">
        <authorList>
            <person name="Liu P."/>
        </authorList>
    </citation>
    <scope>NUCLEOTIDE SEQUENCE [LARGE SCALE GENOMIC DNA]</scope>
    <source>
        <strain evidence="2 3">TRM68085</strain>
    </source>
</reference>